<name>A0A7S2VZ94_9STRA</name>
<reference evidence="2" key="1">
    <citation type="submission" date="2021-01" db="EMBL/GenBank/DDBJ databases">
        <authorList>
            <person name="Corre E."/>
            <person name="Pelletier E."/>
            <person name="Niang G."/>
            <person name="Scheremetjew M."/>
            <person name="Finn R."/>
            <person name="Kale V."/>
            <person name="Holt S."/>
            <person name="Cochrane G."/>
            <person name="Meng A."/>
            <person name="Brown T."/>
            <person name="Cohen L."/>
        </authorList>
    </citation>
    <scope>NUCLEOTIDE SEQUENCE</scope>
    <source>
        <strain evidence="2">CCMP1452</strain>
    </source>
</reference>
<sequence length="561" mass="63908">MGACSSHELEGLEKKLTSLPTPSEFEGAKVRLSHLVMIGDVTPSTAKVWVKAPMPGSWELILSTKSLFIDADQPPEDCRIFTQHFENTGSLTFCFECDDLKENTTYFYSVYLEGDTSTVLSSNKSCHFRTAKSNYDSISVAFFSCHDPFSGNNDFEPGAWHSMSKLADDLDLIIGGGDQIYLDSNEPGITDFWVFLRDNQNLFYDQFVDSKGSFREHDFRIYMVQIIRQYYLIYWNDQNMSHIFGRVPSYMIWNDHEIMDGWGSLTLKEKVEVLKLPSLKTGGIPIEDESLLANMVEISFQACAQVYNEFQHCRNPTAKKYLPIQDNPTGFAWDYSYNRGSQYQFYTLDMRGNHDCTAASDRLLGRGQHERMLQWLDTSITKETEAIFITSPVPFVHWSSIVELSVHFMKSLKDDLMDAWSHPSNHVERDKILAAFFYISNLYSIPIVILSGDVHCVSAYTLTDKKKFPNARIINITSSAITRKPCAAQATNAFHAKGYMKTRENDGKGVSRLTNIHCEQNFAKSGVNNFAVVKAERKSISCTFHWVEKSRGKLKQSTVKF</sequence>
<proteinExistence type="predicted"/>
<evidence type="ECO:0000259" key="1">
    <source>
        <dbReference type="Pfam" id="PF09423"/>
    </source>
</evidence>
<dbReference type="InterPro" id="IPR018946">
    <property type="entry name" value="PhoD-like_MPP"/>
</dbReference>
<evidence type="ECO:0000313" key="2">
    <source>
        <dbReference type="EMBL" id="CAD9657662.1"/>
    </source>
</evidence>
<dbReference type="CDD" id="cd07389">
    <property type="entry name" value="MPP_PhoD"/>
    <property type="match status" value="1"/>
</dbReference>
<dbReference type="EMBL" id="HBHI01002919">
    <property type="protein sequence ID" value="CAD9657662.1"/>
    <property type="molecule type" value="Transcribed_RNA"/>
</dbReference>
<organism evidence="2">
    <name type="scientific">Eucampia antarctica</name>
    <dbReference type="NCBI Taxonomy" id="49252"/>
    <lineage>
        <taxon>Eukaryota</taxon>
        <taxon>Sar</taxon>
        <taxon>Stramenopiles</taxon>
        <taxon>Ochrophyta</taxon>
        <taxon>Bacillariophyta</taxon>
        <taxon>Mediophyceae</taxon>
        <taxon>Biddulphiophycidae</taxon>
        <taxon>Hemiaulales</taxon>
        <taxon>Hemiaulaceae</taxon>
        <taxon>Eucampia</taxon>
    </lineage>
</organism>
<gene>
    <name evidence="2" type="ORF">EANT1437_LOCUS1463</name>
</gene>
<dbReference type="InterPro" id="IPR029052">
    <property type="entry name" value="Metallo-depent_PP-like"/>
</dbReference>
<dbReference type="PANTHER" id="PTHR37031">
    <property type="entry name" value="METALLOPHOSPHATASE BINDING DOMAIN PROTEIN"/>
    <property type="match status" value="1"/>
</dbReference>
<accession>A0A7S2VZ94</accession>
<dbReference type="Gene3D" id="3.60.21.70">
    <property type="entry name" value="PhoD-like phosphatase"/>
    <property type="match status" value="1"/>
</dbReference>
<dbReference type="Pfam" id="PF09423">
    <property type="entry name" value="PhoD"/>
    <property type="match status" value="1"/>
</dbReference>
<dbReference type="SUPFAM" id="SSF56300">
    <property type="entry name" value="Metallo-dependent phosphatases"/>
    <property type="match status" value="1"/>
</dbReference>
<dbReference type="InterPro" id="IPR038607">
    <property type="entry name" value="PhoD-like_sf"/>
</dbReference>
<feature type="domain" description="PhoD-like phosphatase metallophosphatase" evidence="1">
    <location>
        <begin position="156"/>
        <end position="491"/>
    </location>
</feature>
<protein>
    <recommendedName>
        <fullName evidence="1">PhoD-like phosphatase metallophosphatase domain-containing protein</fullName>
    </recommendedName>
</protein>
<dbReference type="AlphaFoldDB" id="A0A7S2VZ94"/>
<dbReference type="PANTHER" id="PTHR37031:SF2">
    <property type="entry name" value="PHOD-LIKE PHOSPHATASE METALLOPHOSPHATASE DOMAIN-CONTAINING PROTEIN"/>
    <property type="match status" value="1"/>
</dbReference>